<dbReference type="RefSeq" id="WP_034633171.1">
    <property type="nucleotide sequence ID" value="NZ_JRJU01000045.1"/>
</dbReference>
<accession>A0A0B0I726</accession>
<dbReference type="InterPro" id="IPR016195">
    <property type="entry name" value="Pol/histidinol_Pase-like"/>
</dbReference>
<evidence type="ECO:0000256" key="5">
    <source>
        <dbReference type="PIRNR" id="PIRNR016557"/>
    </source>
</evidence>
<dbReference type="eggNOG" id="COG4464">
    <property type="taxonomic scope" value="Bacteria"/>
</dbReference>
<name>A0A0B0I726_9BACI</name>
<evidence type="ECO:0000313" key="6">
    <source>
        <dbReference type="EMBL" id="KHF38253.1"/>
    </source>
</evidence>
<sequence>MIDIHCHILPGVDDGPKTLAESLELAKLAESEGITTIIATPHHHHPSFHNSGPSVIRQVEELNEAIKQAQIGMTVIPSQEVRIHGDIIQHVDLGDVLPMAPENSYILLEFPTNSVPHYAKKLFYDLKLQGITPIIAHPERNKAITEKPDILYDFVKDGVLTQITASSVTGHFGKKIMKFTDQLIESNLTHFLASDAHNGKERPFRLREAYSVVEDRFGIEMVYQLKENAELLLNQQHVQAWPPEPIRKKKRFFGIL</sequence>
<evidence type="ECO:0000256" key="4">
    <source>
        <dbReference type="ARBA" id="ARBA00051722"/>
    </source>
</evidence>
<evidence type="ECO:0000256" key="3">
    <source>
        <dbReference type="ARBA" id="ARBA00022912"/>
    </source>
</evidence>
<comment type="catalytic activity">
    <reaction evidence="4 5">
        <text>O-phospho-L-tyrosyl-[protein] + H2O = L-tyrosyl-[protein] + phosphate</text>
        <dbReference type="Rhea" id="RHEA:10684"/>
        <dbReference type="Rhea" id="RHEA-COMP:10136"/>
        <dbReference type="Rhea" id="RHEA-COMP:20101"/>
        <dbReference type="ChEBI" id="CHEBI:15377"/>
        <dbReference type="ChEBI" id="CHEBI:43474"/>
        <dbReference type="ChEBI" id="CHEBI:46858"/>
        <dbReference type="ChEBI" id="CHEBI:61978"/>
        <dbReference type="EC" id="3.1.3.48"/>
    </reaction>
</comment>
<evidence type="ECO:0000313" key="7">
    <source>
        <dbReference type="Proteomes" id="UP000030832"/>
    </source>
</evidence>
<keyword evidence="2 5" id="KW-0378">Hydrolase</keyword>
<proteinExistence type="inferred from homology"/>
<keyword evidence="3 5" id="KW-0904">Protein phosphatase</keyword>
<dbReference type="GO" id="GO:0030145">
    <property type="term" value="F:manganese ion binding"/>
    <property type="evidence" value="ECO:0007669"/>
    <property type="project" value="UniProtKB-UniRule"/>
</dbReference>
<dbReference type="GO" id="GO:0004725">
    <property type="term" value="F:protein tyrosine phosphatase activity"/>
    <property type="evidence" value="ECO:0007669"/>
    <property type="project" value="UniProtKB-UniRule"/>
</dbReference>
<evidence type="ECO:0000256" key="1">
    <source>
        <dbReference type="ARBA" id="ARBA00005750"/>
    </source>
</evidence>
<dbReference type="Gene3D" id="3.20.20.140">
    <property type="entry name" value="Metal-dependent hydrolases"/>
    <property type="match status" value="1"/>
</dbReference>
<gene>
    <name evidence="6" type="ORF">LQ50_22245</name>
</gene>
<dbReference type="AlphaFoldDB" id="A0A0B0I726"/>
<protein>
    <recommendedName>
        <fullName evidence="5">Tyrosine-protein phosphatase</fullName>
        <ecNumber evidence="5">3.1.3.48</ecNumber>
    </recommendedName>
</protein>
<keyword evidence="7" id="KW-1185">Reference proteome</keyword>
<comment type="similarity">
    <text evidence="1 5">Belongs to the metallo-dependent hydrolases superfamily. CpsB/CapC family.</text>
</comment>
<dbReference type="EC" id="3.1.3.48" evidence="5"/>
<dbReference type="Pfam" id="PF19567">
    <property type="entry name" value="CpsB_CapC"/>
    <property type="match status" value="1"/>
</dbReference>
<dbReference type="Proteomes" id="UP000030832">
    <property type="component" value="Unassembled WGS sequence"/>
</dbReference>
<dbReference type="InterPro" id="IPR016667">
    <property type="entry name" value="Caps_polysacc_synth_CpsB/CapC"/>
</dbReference>
<organism evidence="6 7">
    <name type="scientific">Halalkalibacter okhensis</name>
    <dbReference type="NCBI Taxonomy" id="333138"/>
    <lineage>
        <taxon>Bacteria</taxon>
        <taxon>Bacillati</taxon>
        <taxon>Bacillota</taxon>
        <taxon>Bacilli</taxon>
        <taxon>Bacillales</taxon>
        <taxon>Bacillaceae</taxon>
        <taxon>Halalkalibacter</taxon>
    </lineage>
</organism>
<evidence type="ECO:0000256" key="2">
    <source>
        <dbReference type="ARBA" id="ARBA00022801"/>
    </source>
</evidence>
<dbReference type="SUPFAM" id="SSF89550">
    <property type="entry name" value="PHP domain-like"/>
    <property type="match status" value="1"/>
</dbReference>
<dbReference type="STRING" id="333138.LQ50_22245"/>
<dbReference type="PANTHER" id="PTHR39181">
    <property type="entry name" value="TYROSINE-PROTEIN PHOSPHATASE YWQE"/>
    <property type="match status" value="1"/>
</dbReference>
<dbReference type="PANTHER" id="PTHR39181:SF1">
    <property type="entry name" value="TYROSINE-PROTEIN PHOSPHATASE YWQE"/>
    <property type="match status" value="1"/>
</dbReference>
<dbReference type="PIRSF" id="PIRSF016557">
    <property type="entry name" value="Caps_synth_CpsB"/>
    <property type="match status" value="1"/>
</dbReference>
<comment type="caution">
    <text evidence="6">The sequence shown here is derived from an EMBL/GenBank/DDBJ whole genome shotgun (WGS) entry which is preliminary data.</text>
</comment>
<reference evidence="6 7" key="1">
    <citation type="submission" date="2014-09" db="EMBL/GenBank/DDBJ databases">
        <title>Genome sequencing and annotation of Bacillus Okhensis strain Kh10-101T.</title>
        <authorList>
            <person name="Prakash J.S."/>
        </authorList>
    </citation>
    <scope>NUCLEOTIDE SEQUENCE [LARGE SCALE GENOMIC DNA]</scope>
    <source>
        <strain evidence="7">Kh10-101T</strain>
    </source>
</reference>
<dbReference type="OrthoDB" id="9788539at2"/>
<dbReference type="EMBL" id="JRJU01000045">
    <property type="protein sequence ID" value="KHF38253.1"/>
    <property type="molecule type" value="Genomic_DNA"/>
</dbReference>